<dbReference type="AlphaFoldDB" id="A0A644WKU1"/>
<comment type="caution">
    <text evidence="1">The sequence shown here is derived from an EMBL/GenBank/DDBJ whole genome shotgun (WGS) entry which is preliminary data.</text>
</comment>
<protein>
    <submittedName>
        <fullName evidence="1">Uncharacterized protein</fullName>
    </submittedName>
</protein>
<proteinExistence type="predicted"/>
<dbReference type="EMBL" id="VSSQ01001044">
    <property type="protein sequence ID" value="MPM04506.1"/>
    <property type="molecule type" value="Genomic_DNA"/>
</dbReference>
<reference evidence="1" key="1">
    <citation type="submission" date="2019-08" db="EMBL/GenBank/DDBJ databases">
        <authorList>
            <person name="Kucharzyk K."/>
            <person name="Murdoch R.W."/>
            <person name="Higgins S."/>
            <person name="Loffler F."/>
        </authorList>
    </citation>
    <scope>NUCLEOTIDE SEQUENCE</scope>
</reference>
<organism evidence="1">
    <name type="scientific">bioreactor metagenome</name>
    <dbReference type="NCBI Taxonomy" id="1076179"/>
    <lineage>
        <taxon>unclassified sequences</taxon>
        <taxon>metagenomes</taxon>
        <taxon>ecological metagenomes</taxon>
    </lineage>
</organism>
<accession>A0A644WKU1</accession>
<sequence length="197" mass="21861">MVERGNQRNQRLPVGQRKHAHLFAGQELLNHNAVSACTENPFLHHGVNRFAGFLARLSNDHALAQRRAVRLDDAGIRRLVQIGVSAFGAVEHFVIRRRDAEFMHERFGKALASLYFGGGFAGAETANALCAEPVANAQNQRVVRADDGEVDFVFHRERDDFVNLGSADGHALRVRLHAAVAGQRVNLIDARVFAQFF</sequence>
<gene>
    <name evidence="1" type="ORF">SDC9_50784</name>
</gene>
<evidence type="ECO:0000313" key="1">
    <source>
        <dbReference type="EMBL" id="MPM04506.1"/>
    </source>
</evidence>
<name>A0A644WKU1_9ZZZZ</name>